<organism evidence="2 3">
    <name type="scientific">Perkinsus olseni</name>
    <name type="common">Perkinsus atlanticus</name>
    <dbReference type="NCBI Taxonomy" id="32597"/>
    <lineage>
        <taxon>Eukaryota</taxon>
        <taxon>Sar</taxon>
        <taxon>Alveolata</taxon>
        <taxon>Perkinsozoa</taxon>
        <taxon>Perkinsea</taxon>
        <taxon>Perkinsida</taxon>
        <taxon>Perkinsidae</taxon>
        <taxon>Perkinsus</taxon>
    </lineage>
</organism>
<protein>
    <submittedName>
        <fullName evidence="2">Uncharacterized protein</fullName>
    </submittedName>
</protein>
<dbReference type="AlphaFoldDB" id="A0A7J6R8A3"/>
<evidence type="ECO:0000256" key="1">
    <source>
        <dbReference type="SAM" id="MobiDB-lite"/>
    </source>
</evidence>
<evidence type="ECO:0000313" key="3">
    <source>
        <dbReference type="Proteomes" id="UP000574390"/>
    </source>
</evidence>
<feature type="compositionally biased region" description="Basic and acidic residues" evidence="1">
    <location>
        <begin position="49"/>
        <end position="71"/>
    </location>
</feature>
<proteinExistence type="predicted"/>
<reference evidence="2 3" key="1">
    <citation type="submission" date="2020-04" db="EMBL/GenBank/DDBJ databases">
        <title>Perkinsus olseni comparative genomics.</title>
        <authorList>
            <person name="Bogema D.R."/>
        </authorList>
    </citation>
    <scope>NUCLEOTIDE SEQUENCE [LARGE SCALE GENOMIC DNA]</scope>
    <source>
        <strain evidence="2">ATCC PRA-205</strain>
    </source>
</reference>
<evidence type="ECO:0000313" key="2">
    <source>
        <dbReference type="EMBL" id="KAF4716813.1"/>
    </source>
</evidence>
<feature type="non-terminal residue" evidence="2">
    <location>
        <position position="114"/>
    </location>
</feature>
<accession>A0A7J6R8A3</accession>
<name>A0A7J6R8A3_PEROL</name>
<feature type="non-terminal residue" evidence="2">
    <location>
        <position position="1"/>
    </location>
</feature>
<gene>
    <name evidence="2" type="ORF">FOZ62_012834</name>
</gene>
<comment type="caution">
    <text evidence="2">The sequence shown here is derived from an EMBL/GenBank/DDBJ whole genome shotgun (WGS) entry which is preliminary data.</text>
</comment>
<dbReference type="Proteomes" id="UP000574390">
    <property type="component" value="Unassembled WGS sequence"/>
</dbReference>
<sequence>RRFTCDMPSSVLRAASIRYDVVRALRRGKKRRRTTRQPGEVDVSVSSGPEEHVDGDERGSRRAEQQQRRFMDGPGDTENSSSSSCSTAQPEQHDDGRVPTTVLSVQGKSLREEL</sequence>
<dbReference type="EMBL" id="JABANM010024081">
    <property type="protein sequence ID" value="KAF4716813.1"/>
    <property type="molecule type" value="Genomic_DNA"/>
</dbReference>
<feature type="region of interest" description="Disordered" evidence="1">
    <location>
        <begin position="28"/>
        <end position="114"/>
    </location>
</feature>